<reference evidence="2" key="2">
    <citation type="journal article" date="2023" name="IMA Fungus">
        <title>Comparative genomic study of the Penicillium genus elucidates a diverse pangenome and 15 lateral gene transfer events.</title>
        <authorList>
            <person name="Petersen C."/>
            <person name="Sorensen T."/>
            <person name="Nielsen M.R."/>
            <person name="Sondergaard T.E."/>
            <person name="Sorensen J.L."/>
            <person name="Fitzpatrick D.A."/>
            <person name="Frisvad J.C."/>
            <person name="Nielsen K.L."/>
        </authorList>
    </citation>
    <scope>NUCLEOTIDE SEQUENCE</scope>
    <source>
        <strain evidence="2">IBT 30069</strain>
    </source>
</reference>
<comment type="caution">
    <text evidence="2">The sequence shown here is derived from an EMBL/GenBank/DDBJ whole genome shotgun (WGS) entry which is preliminary data.</text>
</comment>
<dbReference type="PANTHER" id="PTHR37012:SF6">
    <property type="entry name" value="BZIP TRANSCRIPTION FACTOR"/>
    <property type="match status" value="1"/>
</dbReference>
<gene>
    <name evidence="2" type="ORF">N7456_007342</name>
</gene>
<reference evidence="2" key="1">
    <citation type="submission" date="2022-11" db="EMBL/GenBank/DDBJ databases">
        <authorList>
            <person name="Petersen C."/>
        </authorList>
    </citation>
    <scope>NUCLEOTIDE SEQUENCE</scope>
    <source>
        <strain evidence="2">IBT 30069</strain>
    </source>
</reference>
<organism evidence="2 3">
    <name type="scientific">Penicillium angulare</name>
    <dbReference type="NCBI Taxonomy" id="116970"/>
    <lineage>
        <taxon>Eukaryota</taxon>
        <taxon>Fungi</taxon>
        <taxon>Dikarya</taxon>
        <taxon>Ascomycota</taxon>
        <taxon>Pezizomycotina</taxon>
        <taxon>Eurotiomycetes</taxon>
        <taxon>Eurotiomycetidae</taxon>
        <taxon>Eurotiales</taxon>
        <taxon>Aspergillaceae</taxon>
        <taxon>Penicillium</taxon>
    </lineage>
</organism>
<dbReference type="Proteomes" id="UP001149165">
    <property type="component" value="Unassembled WGS sequence"/>
</dbReference>
<dbReference type="GO" id="GO:0003700">
    <property type="term" value="F:DNA-binding transcription factor activity"/>
    <property type="evidence" value="ECO:0007669"/>
    <property type="project" value="InterPro"/>
</dbReference>
<evidence type="ECO:0000313" key="3">
    <source>
        <dbReference type="Proteomes" id="UP001149165"/>
    </source>
</evidence>
<dbReference type="OrthoDB" id="4511102at2759"/>
<feature type="region of interest" description="Disordered" evidence="1">
    <location>
        <begin position="128"/>
        <end position="151"/>
    </location>
</feature>
<evidence type="ECO:0000313" key="2">
    <source>
        <dbReference type="EMBL" id="KAJ5096621.1"/>
    </source>
</evidence>
<evidence type="ECO:0000256" key="1">
    <source>
        <dbReference type="SAM" id="MobiDB-lite"/>
    </source>
</evidence>
<dbReference type="CDD" id="cd14688">
    <property type="entry name" value="bZIP_YAP"/>
    <property type="match status" value="1"/>
</dbReference>
<dbReference type="AlphaFoldDB" id="A0A9W9FAG4"/>
<dbReference type="InterPro" id="IPR021833">
    <property type="entry name" value="DUF3425"/>
</dbReference>
<dbReference type="EMBL" id="JAPQKH010000005">
    <property type="protein sequence ID" value="KAJ5096621.1"/>
    <property type="molecule type" value="Genomic_DNA"/>
</dbReference>
<feature type="region of interest" description="Disordered" evidence="1">
    <location>
        <begin position="80"/>
        <end position="113"/>
    </location>
</feature>
<name>A0A9W9FAG4_9EURO</name>
<dbReference type="Gene3D" id="1.20.5.170">
    <property type="match status" value="1"/>
</dbReference>
<dbReference type="InterPro" id="IPR046347">
    <property type="entry name" value="bZIP_sf"/>
</dbReference>
<feature type="region of interest" description="Disordered" evidence="1">
    <location>
        <begin position="1"/>
        <end position="30"/>
    </location>
</feature>
<sequence length="396" mass="45242">MTPSSKVKPDPKKRLRDRRAQQSLRDRRNRHLEQLEERVALCEREHHSGSAQSLFATINDLQNENNALRAQMRQVELLTSSWSHKPTPSSLSQSGNQASALDNCLPGTSLPDSREQLHDTFPIIRQQSEASLLSKENAQDTSGRRSSMIDSRSPNLLDDLFHSVIDPSQLTNTNNINQYNRAASPQWTLSWEAPWSQLPLHQNSGNAMGGEACFWLTFPELIAFCPAVPSALDLLYHTRQNFLANAIAQRSRQHGSDVNRLGFGWLVYVMCKWLVCPNPSTFSQIPTFFWPVESQIKIAHPKTLDFIIWPSLRAALIENWTQYNLGEVLPMLARCIRTRWTHHEDFLEPDFCGSMNIRQQFLDSIQIEEGWMLSMEFVKMYPDLTAGLSRAVISKE</sequence>
<feature type="compositionally biased region" description="Polar residues" evidence="1">
    <location>
        <begin position="80"/>
        <end position="100"/>
    </location>
</feature>
<keyword evidence="3" id="KW-1185">Reference proteome</keyword>
<proteinExistence type="predicted"/>
<evidence type="ECO:0008006" key="4">
    <source>
        <dbReference type="Google" id="ProtNLM"/>
    </source>
</evidence>
<feature type="compositionally biased region" description="Basic and acidic residues" evidence="1">
    <location>
        <begin position="7"/>
        <end position="30"/>
    </location>
</feature>
<dbReference type="SUPFAM" id="SSF57959">
    <property type="entry name" value="Leucine zipper domain"/>
    <property type="match status" value="1"/>
</dbReference>
<accession>A0A9W9FAG4</accession>
<protein>
    <recommendedName>
        <fullName evidence="4">BZIP transcription factor</fullName>
    </recommendedName>
</protein>
<dbReference type="PANTHER" id="PTHR37012">
    <property type="entry name" value="B-ZIP TRANSCRIPTION FACTOR (EUROFUNG)-RELATED"/>
    <property type="match status" value="1"/>
</dbReference>
<dbReference type="Pfam" id="PF11905">
    <property type="entry name" value="DUF3425"/>
    <property type="match status" value="1"/>
</dbReference>